<dbReference type="PANTHER" id="PTHR43133">
    <property type="entry name" value="RNA POLYMERASE ECF-TYPE SIGMA FACTO"/>
    <property type="match status" value="1"/>
</dbReference>
<dbReference type="InterPro" id="IPR013249">
    <property type="entry name" value="RNA_pol_sigma70_r4_t2"/>
</dbReference>
<dbReference type="SUPFAM" id="SSF88659">
    <property type="entry name" value="Sigma3 and sigma4 domains of RNA polymerase sigma factors"/>
    <property type="match status" value="1"/>
</dbReference>
<evidence type="ECO:0000259" key="6">
    <source>
        <dbReference type="Pfam" id="PF04542"/>
    </source>
</evidence>
<dbReference type="Pfam" id="PF04542">
    <property type="entry name" value="Sigma70_r2"/>
    <property type="match status" value="1"/>
</dbReference>
<evidence type="ECO:0000259" key="7">
    <source>
        <dbReference type="Pfam" id="PF08281"/>
    </source>
</evidence>
<evidence type="ECO:0000256" key="4">
    <source>
        <dbReference type="ARBA" id="ARBA00023125"/>
    </source>
</evidence>
<proteinExistence type="inferred from homology"/>
<feature type="domain" description="RNA polymerase sigma factor 70 region 4 type 2" evidence="7">
    <location>
        <begin position="113"/>
        <end position="164"/>
    </location>
</feature>
<dbReference type="NCBIfam" id="TIGR02937">
    <property type="entry name" value="sigma70-ECF"/>
    <property type="match status" value="1"/>
</dbReference>
<dbReference type="NCBIfam" id="TIGR02983">
    <property type="entry name" value="SigE-fam_strep"/>
    <property type="match status" value="1"/>
</dbReference>
<evidence type="ECO:0000313" key="8">
    <source>
        <dbReference type="EMBL" id="MFC5002175.1"/>
    </source>
</evidence>
<dbReference type="EMBL" id="JBHSIU010000041">
    <property type="protein sequence ID" value="MFC5002175.1"/>
    <property type="molecule type" value="Genomic_DNA"/>
</dbReference>
<dbReference type="Gene3D" id="1.10.1740.10">
    <property type="match status" value="1"/>
</dbReference>
<comment type="similarity">
    <text evidence="1">Belongs to the sigma-70 factor family. ECF subfamily.</text>
</comment>
<reference evidence="9" key="1">
    <citation type="journal article" date="2019" name="Int. J. Syst. Evol. Microbiol.">
        <title>The Global Catalogue of Microorganisms (GCM) 10K type strain sequencing project: providing services to taxonomists for standard genome sequencing and annotation.</title>
        <authorList>
            <consortium name="The Broad Institute Genomics Platform"/>
            <consortium name="The Broad Institute Genome Sequencing Center for Infectious Disease"/>
            <person name="Wu L."/>
            <person name="Ma J."/>
        </authorList>
    </citation>
    <scope>NUCLEOTIDE SEQUENCE [LARGE SCALE GENOMIC DNA]</scope>
    <source>
        <strain evidence="9">CGMCC 4.7152</strain>
    </source>
</reference>
<feature type="domain" description="RNA polymerase sigma-70 region 2" evidence="6">
    <location>
        <begin position="20"/>
        <end position="87"/>
    </location>
</feature>
<dbReference type="RefSeq" id="WP_380120011.1">
    <property type="nucleotide sequence ID" value="NZ_JBHSIU010000041.1"/>
</dbReference>
<dbReference type="CDD" id="cd06171">
    <property type="entry name" value="Sigma70_r4"/>
    <property type="match status" value="1"/>
</dbReference>
<evidence type="ECO:0000256" key="5">
    <source>
        <dbReference type="ARBA" id="ARBA00023163"/>
    </source>
</evidence>
<keyword evidence="4" id="KW-0238">DNA-binding</keyword>
<sequence length="184" mass="20917">MPSDTSEDPSDDQEQFSEFYAARRDVVRRTAYLLCGDWHWADDLTQVAFMRLAVSWRKVRDRGALDAYVRTCLMRCYLSETRRAWRRREASHAEVPDTTAGPDTVEQSAQRTAFTAALGQLPPRQRAALVCRYYHDLDIAATAEALRCSEGTVKSHTARGLARLKQLLGDDFEQRPAAMMEGRS</sequence>
<keyword evidence="2" id="KW-0805">Transcription regulation</keyword>
<accession>A0ABV9W0J0</accession>
<protein>
    <submittedName>
        <fullName evidence="8">SigE family RNA polymerase sigma factor</fullName>
    </submittedName>
</protein>
<dbReference type="InterPro" id="IPR014284">
    <property type="entry name" value="RNA_pol_sigma-70_dom"/>
</dbReference>
<evidence type="ECO:0000256" key="1">
    <source>
        <dbReference type="ARBA" id="ARBA00010641"/>
    </source>
</evidence>
<dbReference type="Pfam" id="PF08281">
    <property type="entry name" value="Sigma70_r4_2"/>
    <property type="match status" value="1"/>
</dbReference>
<dbReference type="PANTHER" id="PTHR43133:SF50">
    <property type="entry name" value="ECF RNA POLYMERASE SIGMA FACTOR SIGM"/>
    <property type="match status" value="1"/>
</dbReference>
<dbReference type="InterPro" id="IPR013324">
    <property type="entry name" value="RNA_pol_sigma_r3/r4-like"/>
</dbReference>
<keyword evidence="5" id="KW-0804">Transcription</keyword>
<dbReference type="InterPro" id="IPR036388">
    <property type="entry name" value="WH-like_DNA-bd_sf"/>
</dbReference>
<dbReference type="InterPro" id="IPR007627">
    <property type="entry name" value="RNA_pol_sigma70_r2"/>
</dbReference>
<dbReference type="Proteomes" id="UP001595912">
    <property type="component" value="Unassembled WGS sequence"/>
</dbReference>
<evidence type="ECO:0000256" key="3">
    <source>
        <dbReference type="ARBA" id="ARBA00023082"/>
    </source>
</evidence>
<dbReference type="Gene3D" id="1.10.10.10">
    <property type="entry name" value="Winged helix-like DNA-binding domain superfamily/Winged helix DNA-binding domain"/>
    <property type="match status" value="1"/>
</dbReference>
<dbReference type="InterPro" id="IPR013325">
    <property type="entry name" value="RNA_pol_sigma_r2"/>
</dbReference>
<dbReference type="InterPro" id="IPR039425">
    <property type="entry name" value="RNA_pol_sigma-70-like"/>
</dbReference>
<keyword evidence="3" id="KW-0731">Sigma factor</keyword>
<dbReference type="SUPFAM" id="SSF88946">
    <property type="entry name" value="Sigma2 domain of RNA polymerase sigma factors"/>
    <property type="match status" value="1"/>
</dbReference>
<comment type="caution">
    <text evidence="8">The sequence shown here is derived from an EMBL/GenBank/DDBJ whole genome shotgun (WGS) entry which is preliminary data.</text>
</comment>
<evidence type="ECO:0000313" key="9">
    <source>
        <dbReference type="Proteomes" id="UP001595912"/>
    </source>
</evidence>
<name>A0ABV9W0J0_9ACTN</name>
<dbReference type="InterPro" id="IPR014325">
    <property type="entry name" value="RNA_pol_sigma-E_actinobac"/>
</dbReference>
<evidence type="ECO:0000256" key="2">
    <source>
        <dbReference type="ARBA" id="ARBA00023015"/>
    </source>
</evidence>
<keyword evidence="9" id="KW-1185">Reference proteome</keyword>
<organism evidence="8 9">
    <name type="scientific">Dactylosporangium cerinum</name>
    <dbReference type="NCBI Taxonomy" id="1434730"/>
    <lineage>
        <taxon>Bacteria</taxon>
        <taxon>Bacillati</taxon>
        <taxon>Actinomycetota</taxon>
        <taxon>Actinomycetes</taxon>
        <taxon>Micromonosporales</taxon>
        <taxon>Micromonosporaceae</taxon>
        <taxon>Dactylosporangium</taxon>
    </lineage>
</organism>
<gene>
    <name evidence="8" type="ORF">ACFPIJ_30625</name>
</gene>